<proteinExistence type="predicted"/>
<gene>
    <name evidence="2" type="ORF">BG53_07080</name>
</gene>
<evidence type="ECO:0000313" key="2">
    <source>
        <dbReference type="EMBL" id="EXX86116.1"/>
    </source>
</evidence>
<reference evidence="2 3" key="1">
    <citation type="submission" date="2014-02" db="EMBL/GenBank/DDBJ databases">
        <title>Genome sequence of Paenibacillus darwinianus reveals adaptive mechanisms for survival in Antarctic soils.</title>
        <authorList>
            <person name="Dsouza M."/>
            <person name="Taylor M.W."/>
            <person name="Turner S.J."/>
            <person name="Aislabie J."/>
        </authorList>
    </citation>
    <scope>NUCLEOTIDE SEQUENCE [LARGE SCALE GENOMIC DNA]</scope>
    <source>
        <strain evidence="2 3">CE1</strain>
    </source>
</reference>
<accession>A0A9W5W698</accession>
<organism evidence="2 3">
    <name type="scientific">Paenibacillus darwinianus</name>
    <dbReference type="NCBI Taxonomy" id="1380763"/>
    <lineage>
        <taxon>Bacteria</taxon>
        <taxon>Bacillati</taxon>
        <taxon>Bacillota</taxon>
        <taxon>Bacilli</taxon>
        <taxon>Bacillales</taxon>
        <taxon>Paenibacillaceae</taxon>
        <taxon>Paenibacillus</taxon>
    </lineage>
</organism>
<name>A0A9W5W698_9BACL</name>
<comment type="caution">
    <text evidence="2">The sequence shown here is derived from an EMBL/GenBank/DDBJ whole genome shotgun (WGS) entry which is preliminary data.</text>
</comment>
<protein>
    <submittedName>
        <fullName evidence="2">Uncharacterized protein</fullName>
    </submittedName>
</protein>
<evidence type="ECO:0000256" key="1">
    <source>
        <dbReference type="SAM" id="MobiDB-lite"/>
    </source>
</evidence>
<feature type="region of interest" description="Disordered" evidence="1">
    <location>
        <begin position="1"/>
        <end position="63"/>
    </location>
</feature>
<dbReference type="Proteomes" id="UP000053750">
    <property type="component" value="Unassembled WGS sequence"/>
</dbReference>
<feature type="compositionally biased region" description="Gly residues" evidence="1">
    <location>
        <begin position="1"/>
        <end position="13"/>
    </location>
</feature>
<dbReference type="EMBL" id="JFHU01000200">
    <property type="protein sequence ID" value="EXX86116.1"/>
    <property type="molecule type" value="Genomic_DNA"/>
</dbReference>
<dbReference type="AlphaFoldDB" id="A0A9W5W698"/>
<feature type="compositionally biased region" description="Polar residues" evidence="1">
    <location>
        <begin position="25"/>
        <end position="46"/>
    </location>
</feature>
<evidence type="ECO:0000313" key="3">
    <source>
        <dbReference type="Proteomes" id="UP000053750"/>
    </source>
</evidence>
<keyword evidence="3" id="KW-1185">Reference proteome</keyword>
<dbReference type="RefSeq" id="WP_036584750.1">
    <property type="nucleotide sequence ID" value="NZ_KK082174.1"/>
</dbReference>
<sequence length="63" mass="6598">MWRHGSPGGGGDSGAASSSRGMLSTRGSYANEQNRVSKADVQSTELNKMPAGEEQKTQISDQA</sequence>